<reference evidence="2" key="1">
    <citation type="submission" date="2022-11" db="UniProtKB">
        <authorList>
            <consortium name="WormBaseParasite"/>
        </authorList>
    </citation>
    <scope>IDENTIFICATION</scope>
</reference>
<dbReference type="Proteomes" id="UP000887576">
    <property type="component" value="Unplaced"/>
</dbReference>
<evidence type="ECO:0000313" key="2">
    <source>
        <dbReference type="WBParaSite" id="JU765_v2.g18723.t1"/>
    </source>
</evidence>
<accession>A0AC34QRS6</accession>
<organism evidence="1 2">
    <name type="scientific">Panagrolaimus sp. JU765</name>
    <dbReference type="NCBI Taxonomy" id="591449"/>
    <lineage>
        <taxon>Eukaryota</taxon>
        <taxon>Metazoa</taxon>
        <taxon>Ecdysozoa</taxon>
        <taxon>Nematoda</taxon>
        <taxon>Chromadorea</taxon>
        <taxon>Rhabditida</taxon>
        <taxon>Tylenchina</taxon>
        <taxon>Panagrolaimomorpha</taxon>
        <taxon>Panagrolaimoidea</taxon>
        <taxon>Panagrolaimidae</taxon>
        <taxon>Panagrolaimus</taxon>
    </lineage>
</organism>
<protein>
    <submittedName>
        <fullName evidence="2">Chaperone DnaJ C-terminal domain-containing protein</fullName>
    </submittedName>
</protein>
<name>A0AC34QRS6_9BILA</name>
<dbReference type="WBParaSite" id="JU765_v2.g18723.t1">
    <property type="protein sequence ID" value="JU765_v2.g18723.t1"/>
    <property type="gene ID" value="JU765_v2.g18723"/>
</dbReference>
<evidence type="ECO:0000313" key="1">
    <source>
        <dbReference type="Proteomes" id="UP000887576"/>
    </source>
</evidence>
<proteinExistence type="predicted"/>
<sequence length="382" mass="43106">MVQYFQAMKFDGPCLWLTLVIASNLAIVVLCGRDFYKILGVPKTANLNQIKKAYRKLAKEVHPDRNQEDPIAQEKFQDLGAAYEVLSDPEKRKVYDRSGEEGVKKMGDGGFGGGGHDPFSSFFGDFFGGGGHSDDDETPRGADVVVDLWVSLEEVYNGNFVEIKRKKSMYKETSGTRKCNCRHEMRTQQLGAGRFQMFQVQQLGAGRFQMFQVQVCDECPNVKLVTENKILNVEIEVGADDGLPINFVGEGEPHIEGEPGDLQFVIKVEKHKIFERRGMDLYTNVTISLQQALNGFQMEITHLDGHKVEIVRDKITWPGARIRKKDEGMPSISDNNKKGILYVTFDVEFPRGELTEEEKQAVITLLKQSDFQPKTYNGLQGY</sequence>